<evidence type="ECO:0000313" key="2">
    <source>
        <dbReference type="EMBL" id="CAG8573534.1"/>
    </source>
</evidence>
<organism evidence="2 3">
    <name type="scientific">Ambispora gerdemannii</name>
    <dbReference type="NCBI Taxonomy" id="144530"/>
    <lineage>
        <taxon>Eukaryota</taxon>
        <taxon>Fungi</taxon>
        <taxon>Fungi incertae sedis</taxon>
        <taxon>Mucoromycota</taxon>
        <taxon>Glomeromycotina</taxon>
        <taxon>Glomeromycetes</taxon>
        <taxon>Archaeosporales</taxon>
        <taxon>Ambisporaceae</taxon>
        <taxon>Ambispora</taxon>
    </lineage>
</organism>
<gene>
    <name evidence="2" type="ORF">AGERDE_LOCUS7759</name>
</gene>
<dbReference type="Proteomes" id="UP000789831">
    <property type="component" value="Unassembled WGS sequence"/>
</dbReference>
<feature type="region of interest" description="Disordered" evidence="1">
    <location>
        <begin position="125"/>
        <end position="148"/>
    </location>
</feature>
<accession>A0A9N9G1S0</accession>
<protein>
    <submittedName>
        <fullName evidence="2">8857_t:CDS:1</fullName>
    </submittedName>
</protein>
<proteinExistence type="predicted"/>
<dbReference type="AlphaFoldDB" id="A0A9N9G1S0"/>
<comment type="caution">
    <text evidence="2">The sequence shown here is derived from an EMBL/GenBank/DDBJ whole genome shotgun (WGS) entry which is preliminary data.</text>
</comment>
<evidence type="ECO:0000313" key="3">
    <source>
        <dbReference type="Proteomes" id="UP000789831"/>
    </source>
</evidence>
<sequence length="148" mass="17527">MKRNLRWKKFDVALDNDNLFAIFEEALQVHTQQGTTESLPFDYITRKPEENAWDRMDHLLDRKERDKAKQQVKNWTVFIVIMQEPVYCNRTKNPRRKTDTKTNKRVVNPLAQPVGLLKSRAAIHQHNIQSETNEPRRGMSPPPGRMKY</sequence>
<evidence type="ECO:0000256" key="1">
    <source>
        <dbReference type="SAM" id="MobiDB-lite"/>
    </source>
</evidence>
<reference evidence="2" key="1">
    <citation type="submission" date="2021-06" db="EMBL/GenBank/DDBJ databases">
        <authorList>
            <person name="Kallberg Y."/>
            <person name="Tangrot J."/>
            <person name="Rosling A."/>
        </authorList>
    </citation>
    <scope>NUCLEOTIDE SEQUENCE</scope>
    <source>
        <strain evidence="2">MT106</strain>
    </source>
</reference>
<dbReference type="EMBL" id="CAJVPL010001488">
    <property type="protein sequence ID" value="CAG8573534.1"/>
    <property type="molecule type" value="Genomic_DNA"/>
</dbReference>
<name>A0A9N9G1S0_9GLOM</name>
<keyword evidence="3" id="KW-1185">Reference proteome</keyword>